<comment type="similarity">
    <text evidence="1">Belongs to the NAD(P)H dehydrogenase (quinone) family.</text>
</comment>
<name>A0A1M7AEU7_9RHOB</name>
<dbReference type="SUPFAM" id="SSF52218">
    <property type="entry name" value="Flavoproteins"/>
    <property type="match status" value="1"/>
</dbReference>
<evidence type="ECO:0000256" key="1">
    <source>
        <dbReference type="ARBA" id="ARBA00006252"/>
    </source>
</evidence>
<dbReference type="AlphaFoldDB" id="A0A1M7AEU7"/>
<organism evidence="4 5">
    <name type="scientific">Roseovarius marisflavi</name>
    <dbReference type="NCBI Taxonomy" id="1054996"/>
    <lineage>
        <taxon>Bacteria</taxon>
        <taxon>Pseudomonadati</taxon>
        <taxon>Pseudomonadota</taxon>
        <taxon>Alphaproteobacteria</taxon>
        <taxon>Rhodobacterales</taxon>
        <taxon>Roseobacteraceae</taxon>
        <taxon>Roseovarius</taxon>
    </lineage>
</organism>
<dbReference type="Pfam" id="PF02525">
    <property type="entry name" value="Flavodoxin_2"/>
    <property type="match status" value="1"/>
</dbReference>
<sequence length="192" mass="21496">MTEILIIQGHPDAAEPHLCHAIAQAYRAGAEAAGHRVNVIDIAQQDVPFLRSQAQWEGPDWPPICAPAQAAILAAEHLVLVYPLWMGDVPALLKAWIEQVFRKGFAFEMDRRGWHPALRGKSARVIVTMGMPGFVYRWLFFAHSLRSLDRNILKFCGIRPVRWSILGNAEDPSGRAQSRFLAKAGQLGRRAR</sequence>
<keyword evidence="5" id="KW-1185">Reference proteome</keyword>
<dbReference type="InterPro" id="IPR029039">
    <property type="entry name" value="Flavoprotein-like_sf"/>
</dbReference>
<accession>A0A1M7AEU7</accession>
<dbReference type="GO" id="GO:0003955">
    <property type="term" value="F:NAD(P)H dehydrogenase (quinone) activity"/>
    <property type="evidence" value="ECO:0007669"/>
    <property type="project" value="TreeGrafter"/>
</dbReference>
<evidence type="ECO:0000259" key="3">
    <source>
        <dbReference type="Pfam" id="PF02525"/>
    </source>
</evidence>
<dbReference type="GO" id="GO:0005829">
    <property type="term" value="C:cytosol"/>
    <property type="evidence" value="ECO:0007669"/>
    <property type="project" value="TreeGrafter"/>
</dbReference>
<feature type="domain" description="Flavodoxin-like fold" evidence="3">
    <location>
        <begin position="3"/>
        <end position="177"/>
    </location>
</feature>
<keyword evidence="2" id="KW-0560">Oxidoreductase</keyword>
<protein>
    <submittedName>
        <fullName evidence="4">Putative NADPH-quinone reductase (Modulator of drug activity B)</fullName>
    </submittedName>
</protein>
<dbReference type="PANTHER" id="PTHR10204:SF34">
    <property type="entry name" value="NAD(P)H DEHYDROGENASE [QUINONE] 1 ISOFORM 1"/>
    <property type="match status" value="1"/>
</dbReference>
<evidence type="ECO:0000313" key="4">
    <source>
        <dbReference type="EMBL" id="SHL41059.1"/>
    </source>
</evidence>
<dbReference type="STRING" id="1054996.SAMN05444414_11346"/>
<dbReference type="RefSeq" id="WP_073198399.1">
    <property type="nucleotide sequence ID" value="NZ_FRBN01000013.1"/>
</dbReference>
<proteinExistence type="inferred from homology"/>
<dbReference type="PANTHER" id="PTHR10204">
    <property type="entry name" value="NAD P H OXIDOREDUCTASE-RELATED"/>
    <property type="match status" value="1"/>
</dbReference>
<dbReference type="Gene3D" id="3.40.50.360">
    <property type="match status" value="1"/>
</dbReference>
<gene>
    <name evidence="4" type="ORF">SAMN05444414_11346</name>
</gene>
<dbReference type="EMBL" id="FRBN01000013">
    <property type="protein sequence ID" value="SHL41059.1"/>
    <property type="molecule type" value="Genomic_DNA"/>
</dbReference>
<dbReference type="OrthoDB" id="9798454at2"/>
<reference evidence="5" key="1">
    <citation type="submission" date="2016-11" db="EMBL/GenBank/DDBJ databases">
        <authorList>
            <person name="Varghese N."/>
            <person name="Submissions S."/>
        </authorList>
    </citation>
    <scope>NUCLEOTIDE SEQUENCE [LARGE SCALE GENOMIC DNA]</scope>
    <source>
        <strain evidence="5">DSM 29327</strain>
    </source>
</reference>
<evidence type="ECO:0000313" key="5">
    <source>
        <dbReference type="Proteomes" id="UP000184191"/>
    </source>
</evidence>
<dbReference type="InterPro" id="IPR003680">
    <property type="entry name" value="Flavodoxin_fold"/>
</dbReference>
<dbReference type="InterPro" id="IPR051545">
    <property type="entry name" value="NAD(P)H_dehydrogenase_qn"/>
</dbReference>
<dbReference type="Proteomes" id="UP000184191">
    <property type="component" value="Unassembled WGS sequence"/>
</dbReference>
<evidence type="ECO:0000256" key="2">
    <source>
        <dbReference type="ARBA" id="ARBA00023002"/>
    </source>
</evidence>